<sequence>MNDKNKNILLSASILINIILIIIIASSVYFVWSSINDPRNAISFEDMMGEQNIIQIVGYKIIFENNSDEGNNNNNNHNNAYIEVIGKNIGNISCNCVIYAKLYDSDGYVIGSIKEEFNNINSGETIKAKIKCPSNYVDSLSTVNLSVKCYKDTLFYNERGSHEVPVKIGYNILKHNNSQIIEIIGKNTNNKDIEGYVFIKYYDKNNTLIGQNMVYLYNIGPNETFKFKTNNNDWTYNNYTISKCTIFPVFMNDYPMTNHQRDIKIISQKLLRSKNGQPYVELIGKNTADNNMQIHIKTKFYNKNNTLIGYGVKNIENINNGEKFKVRIYYYDISSYSHYKYCNDEYAHNKNLSILGYFDEVYVHTCFNG</sequence>
<keyword evidence="1" id="KW-0472">Membrane</keyword>
<evidence type="ECO:0000313" key="2">
    <source>
        <dbReference type="EMBL" id="ABR56661.1"/>
    </source>
</evidence>
<name>A6UVY9_META3</name>
<dbReference type="HOGENOM" id="CLU_743167_0_0_2"/>
<protein>
    <submittedName>
        <fullName evidence="2">Uncharacterized protein</fullName>
    </submittedName>
</protein>
<dbReference type="KEGG" id="mae:Maeo_1084"/>
<keyword evidence="1" id="KW-0812">Transmembrane</keyword>
<dbReference type="RefSeq" id="WP_011973793.1">
    <property type="nucleotide sequence ID" value="NC_009635.1"/>
</dbReference>
<dbReference type="EMBL" id="CP000743">
    <property type="protein sequence ID" value="ABR56661.1"/>
    <property type="molecule type" value="Genomic_DNA"/>
</dbReference>
<dbReference type="GeneID" id="5327485"/>
<dbReference type="AlphaFoldDB" id="A6UVY9"/>
<keyword evidence="3" id="KW-1185">Reference proteome</keyword>
<evidence type="ECO:0000256" key="1">
    <source>
        <dbReference type="SAM" id="Phobius"/>
    </source>
</evidence>
<dbReference type="Proteomes" id="UP000001106">
    <property type="component" value="Chromosome"/>
</dbReference>
<gene>
    <name evidence="2" type="ordered locus">Maeo_1084</name>
</gene>
<accession>A6UVY9</accession>
<organism evidence="2 3">
    <name type="scientific">Methanococcus aeolicus (strain ATCC BAA-1280 / DSM 17508 / OCM 812 / Nankai-3)</name>
    <dbReference type="NCBI Taxonomy" id="419665"/>
    <lineage>
        <taxon>Archaea</taxon>
        <taxon>Methanobacteriati</taxon>
        <taxon>Methanobacteriota</taxon>
        <taxon>Methanomada group</taxon>
        <taxon>Methanococci</taxon>
        <taxon>Methanococcales</taxon>
        <taxon>Methanococcaceae</taxon>
        <taxon>Methanococcus</taxon>
    </lineage>
</organism>
<reference evidence="2" key="1">
    <citation type="submission" date="2007-06" db="EMBL/GenBank/DDBJ databases">
        <title>Complete sequence of Methanococcus aeolicus Nankai-3.</title>
        <authorList>
            <consortium name="US DOE Joint Genome Institute"/>
            <person name="Copeland A."/>
            <person name="Lucas S."/>
            <person name="Lapidus A."/>
            <person name="Barry K."/>
            <person name="Glavina del Rio T."/>
            <person name="Dalin E."/>
            <person name="Tice H."/>
            <person name="Pitluck S."/>
            <person name="Chain P."/>
            <person name="Malfatti S."/>
            <person name="Shin M."/>
            <person name="Vergez L."/>
            <person name="Schmutz J."/>
            <person name="Larimer F."/>
            <person name="Land M."/>
            <person name="Hauser L."/>
            <person name="Kyrpides N."/>
            <person name="Lykidis A."/>
            <person name="Sieprawska-Lupa M."/>
            <person name="Whitman W.B."/>
            <person name="Richardson P."/>
        </authorList>
    </citation>
    <scope>NUCLEOTIDE SEQUENCE [LARGE SCALE GENOMIC DNA]</scope>
    <source>
        <strain evidence="2">Nankai-3</strain>
    </source>
</reference>
<proteinExistence type="predicted"/>
<feature type="transmembrane region" description="Helical" evidence="1">
    <location>
        <begin position="7"/>
        <end position="32"/>
    </location>
</feature>
<keyword evidence="1" id="KW-1133">Transmembrane helix</keyword>
<evidence type="ECO:0000313" key="3">
    <source>
        <dbReference type="Proteomes" id="UP000001106"/>
    </source>
</evidence>